<dbReference type="Pfam" id="PF18480">
    <property type="entry name" value="DUF5615"/>
    <property type="match status" value="1"/>
</dbReference>
<evidence type="ECO:0000259" key="1">
    <source>
        <dbReference type="Pfam" id="PF18480"/>
    </source>
</evidence>
<reference evidence="2" key="1">
    <citation type="journal article" date="2014" name="Front. Microbiol.">
        <title>High frequency of phylogenetically diverse reductive dehalogenase-homologous genes in deep subseafloor sedimentary metagenomes.</title>
        <authorList>
            <person name="Kawai M."/>
            <person name="Futagami T."/>
            <person name="Toyoda A."/>
            <person name="Takaki Y."/>
            <person name="Nishi S."/>
            <person name="Hori S."/>
            <person name="Arai W."/>
            <person name="Tsubouchi T."/>
            <person name="Morono Y."/>
            <person name="Uchiyama I."/>
            <person name="Ito T."/>
            <person name="Fujiyama A."/>
            <person name="Inagaki F."/>
            <person name="Takami H."/>
        </authorList>
    </citation>
    <scope>NUCLEOTIDE SEQUENCE</scope>
    <source>
        <strain evidence="2">Expedition CK06-06</strain>
    </source>
</reference>
<feature type="domain" description="DUF5615" evidence="1">
    <location>
        <begin position="4"/>
        <end position="58"/>
    </location>
</feature>
<comment type="caution">
    <text evidence="2">The sequence shown here is derived from an EMBL/GenBank/DDBJ whole genome shotgun (WGS) entry which is preliminary data.</text>
</comment>
<accession>X0X7N8</accession>
<protein>
    <recommendedName>
        <fullName evidence="1">DUF5615 domain-containing protein</fullName>
    </recommendedName>
</protein>
<dbReference type="EMBL" id="BARS01044725">
    <property type="protein sequence ID" value="GAG39254.1"/>
    <property type="molecule type" value="Genomic_DNA"/>
</dbReference>
<sequence length="117" mass="13093">MLLLAADENFNNDIVRGLLRQKPSLDIVRIQDVGFSGADDPTILEWAAQEGRALLTHDVSTITHYAYERVRAGKLMAGIFEVSRDVPIGVAIEDILLLAECSLDEEWENQILYLPLL</sequence>
<organism evidence="2">
    <name type="scientific">marine sediment metagenome</name>
    <dbReference type="NCBI Taxonomy" id="412755"/>
    <lineage>
        <taxon>unclassified sequences</taxon>
        <taxon>metagenomes</taxon>
        <taxon>ecological metagenomes</taxon>
    </lineage>
</organism>
<proteinExistence type="predicted"/>
<gene>
    <name evidence="2" type="ORF">S01H1_67519</name>
</gene>
<dbReference type="InterPro" id="IPR041049">
    <property type="entry name" value="DUF5615"/>
</dbReference>
<dbReference type="AlphaFoldDB" id="X0X7N8"/>
<name>X0X7N8_9ZZZZ</name>
<evidence type="ECO:0000313" key="2">
    <source>
        <dbReference type="EMBL" id="GAG39254.1"/>
    </source>
</evidence>